<dbReference type="EMBL" id="JALJOR010000005">
    <property type="protein sequence ID" value="KAK9816825.1"/>
    <property type="molecule type" value="Genomic_DNA"/>
</dbReference>
<evidence type="ECO:0000313" key="3">
    <source>
        <dbReference type="EMBL" id="KAK9816825.1"/>
    </source>
</evidence>
<reference evidence="3 4" key="1">
    <citation type="journal article" date="2024" name="Nat. Commun.">
        <title>Phylogenomics reveals the evolutionary origins of lichenization in chlorophyte algae.</title>
        <authorList>
            <person name="Puginier C."/>
            <person name="Libourel C."/>
            <person name="Otte J."/>
            <person name="Skaloud P."/>
            <person name="Haon M."/>
            <person name="Grisel S."/>
            <person name="Petersen M."/>
            <person name="Berrin J.G."/>
            <person name="Delaux P.M."/>
            <person name="Dal Grande F."/>
            <person name="Keller J."/>
        </authorList>
    </citation>
    <scope>NUCLEOTIDE SEQUENCE [LARGE SCALE GENOMIC DNA]</scope>
    <source>
        <strain evidence="3 4">SAG 2043</strain>
    </source>
</reference>
<evidence type="ECO:0000313" key="4">
    <source>
        <dbReference type="Proteomes" id="UP001489004"/>
    </source>
</evidence>
<keyword evidence="1" id="KW-0862">Zinc</keyword>
<evidence type="ECO:0000259" key="2">
    <source>
        <dbReference type="PROSITE" id="PS50089"/>
    </source>
</evidence>
<dbReference type="Gene3D" id="3.30.40.10">
    <property type="entry name" value="Zinc/RING finger domain, C3HC4 (zinc finger)"/>
    <property type="match status" value="1"/>
</dbReference>
<gene>
    <name evidence="3" type="ORF">WJX72_005456</name>
</gene>
<evidence type="ECO:0000256" key="1">
    <source>
        <dbReference type="PROSITE-ProRule" id="PRU00175"/>
    </source>
</evidence>
<dbReference type="Pfam" id="PF13639">
    <property type="entry name" value="zf-RING_2"/>
    <property type="match status" value="1"/>
</dbReference>
<dbReference type="CDD" id="cd16448">
    <property type="entry name" value="RING-H2"/>
    <property type="match status" value="1"/>
</dbReference>
<comment type="caution">
    <text evidence="3">The sequence shown here is derived from an EMBL/GenBank/DDBJ whole genome shotgun (WGS) entry which is preliminary data.</text>
</comment>
<dbReference type="PROSITE" id="PS50089">
    <property type="entry name" value="ZF_RING_2"/>
    <property type="match status" value="1"/>
</dbReference>
<feature type="domain" description="RING-type" evidence="2">
    <location>
        <begin position="102"/>
        <end position="147"/>
    </location>
</feature>
<organism evidence="3 4">
    <name type="scientific">[Myrmecia] bisecta</name>
    <dbReference type="NCBI Taxonomy" id="41462"/>
    <lineage>
        <taxon>Eukaryota</taxon>
        <taxon>Viridiplantae</taxon>
        <taxon>Chlorophyta</taxon>
        <taxon>core chlorophytes</taxon>
        <taxon>Trebouxiophyceae</taxon>
        <taxon>Trebouxiales</taxon>
        <taxon>Trebouxiaceae</taxon>
        <taxon>Myrmecia</taxon>
    </lineage>
</organism>
<proteinExistence type="predicted"/>
<dbReference type="InterPro" id="IPR047126">
    <property type="entry name" value="RNF141-like"/>
</dbReference>
<keyword evidence="1" id="KW-0479">Metal-binding</keyword>
<dbReference type="InterPro" id="IPR001841">
    <property type="entry name" value="Znf_RING"/>
</dbReference>
<accession>A0AAW1Q3P3</accession>
<dbReference type="Proteomes" id="UP001489004">
    <property type="component" value="Unassembled WGS sequence"/>
</dbReference>
<dbReference type="SMART" id="SM00184">
    <property type="entry name" value="RING"/>
    <property type="match status" value="1"/>
</dbReference>
<dbReference type="InterPro" id="IPR013083">
    <property type="entry name" value="Znf_RING/FYVE/PHD"/>
</dbReference>
<protein>
    <recommendedName>
        <fullName evidence="2">RING-type domain-containing protein</fullName>
    </recommendedName>
</protein>
<keyword evidence="1" id="KW-0863">Zinc-finger</keyword>
<dbReference type="SUPFAM" id="SSF57850">
    <property type="entry name" value="RING/U-box"/>
    <property type="match status" value="1"/>
</dbReference>
<keyword evidence="4" id="KW-1185">Reference proteome</keyword>
<dbReference type="AlphaFoldDB" id="A0AAW1Q3P3"/>
<name>A0AAW1Q3P3_9CHLO</name>
<sequence>MTSFSELTTYLQSSFPKVRVIISNPPCDDAHAPWARVAKGLLASGDAIMVGKARRDEVAIIFVAFKDTITSYSVHNGELHVSKEAVRRELAERITSDDEPVCAICHEGTPEKAICGPCGHLFHHECLEAWENKCWEDDAHYTCPVCREHM</sequence>
<dbReference type="GO" id="GO:0008270">
    <property type="term" value="F:zinc ion binding"/>
    <property type="evidence" value="ECO:0007669"/>
    <property type="project" value="UniProtKB-KW"/>
</dbReference>
<dbReference type="PANTHER" id="PTHR12109">
    <property type="entry name" value="RING FINGER PROTEIN 141-RELATED"/>
    <property type="match status" value="1"/>
</dbReference>